<dbReference type="RefSeq" id="WP_237855300.1">
    <property type="nucleotide sequence ID" value="NZ_JAKLWS010000023.1"/>
</dbReference>
<name>A0ABS9KGK6_9BACT</name>
<dbReference type="SUPFAM" id="SSF69279">
    <property type="entry name" value="Phage tail proteins"/>
    <property type="match status" value="1"/>
</dbReference>
<sequence>MPVLPTDSLLNGLQSQGVVTLTVIVNGEEIPSTVQVYSVDIWHELNRIPRAKLAILDGNAAEETFSVSEDEWFVPGNEIEVQIGYQADESTVFKGIVTGQSIKVRSNGNSLLMVECADPAVKLATNPKSRYFYDVSESDAFERIISEYSGLSPEIESTSYVHKELLQFQSTDWDFILSRTDINGMFCIADGGTIAIQSPDFGQEPVAAVKYGNNLLEIDAEIDGTNQFGAVKSFSWDYSLSETTEVDGASKSPVTPGNLTSGDLSSSLENSEWALRAGSKISSEVLQKWADSKLMKHELAKVRGRAKIRGLNGVKPGTIIVLDGVGDRFNGNAFVSGVKHQLYKGEWLMDVQFGLSPKWFSEEYKISEIPAAGMLPSVSGLQIGLVTQIQDDPDGDERILVRLPMIDTEEQGVWARIATVGAGDNRGYVFRPEIGDEVIVGFIHGDPNQPIILGSLHSSARPAPIEGSDDNHEKGLVSRGEVKIILNDDDPSLLLEMPSGKKVSVNDADGEILLEDENGNKVLINSDGISLDSPKDITLNATGDLNIEATNINLKANAGFKAEGSASAEISSTGSTTVKGSIVQIN</sequence>
<reference evidence="3" key="2">
    <citation type="submission" date="2024-05" db="EMBL/GenBank/DDBJ databases">
        <title>Rhodohalobacter halophilus gen. nov., sp. nov., a moderately halophilic member of the family Balneolaceae.</title>
        <authorList>
            <person name="Xia J."/>
        </authorList>
    </citation>
    <scope>NUCLEOTIDE SEQUENCE</scope>
    <source>
        <strain evidence="3">WB101</strain>
    </source>
</reference>
<gene>
    <name evidence="3" type="primary">vgrG</name>
    <name evidence="3" type="ORF">L6773_15300</name>
</gene>
<dbReference type="NCBIfam" id="TIGR01646">
    <property type="entry name" value="vgr_GE"/>
    <property type="match status" value="1"/>
</dbReference>
<dbReference type="EMBL" id="JAKLWS010000023">
    <property type="protein sequence ID" value="MCG2589942.1"/>
    <property type="molecule type" value="Genomic_DNA"/>
</dbReference>
<feature type="compositionally biased region" description="Polar residues" evidence="1">
    <location>
        <begin position="252"/>
        <end position="265"/>
    </location>
</feature>
<evidence type="ECO:0000259" key="2">
    <source>
        <dbReference type="Pfam" id="PF04717"/>
    </source>
</evidence>
<organism evidence="3 4">
    <name type="scientific">Rhodohalobacter sulfatireducens</name>
    <dbReference type="NCBI Taxonomy" id="2911366"/>
    <lineage>
        <taxon>Bacteria</taxon>
        <taxon>Pseudomonadati</taxon>
        <taxon>Balneolota</taxon>
        <taxon>Balneolia</taxon>
        <taxon>Balneolales</taxon>
        <taxon>Balneolaceae</taxon>
        <taxon>Rhodohalobacter</taxon>
    </lineage>
</organism>
<dbReference type="InterPro" id="IPR006531">
    <property type="entry name" value="Gp5/Vgr_OB"/>
</dbReference>
<feature type="region of interest" description="Disordered" evidence="1">
    <location>
        <begin position="246"/>
        <end position="265"/>
    </location>
</feature>
<reference evidence="3" key="1">
    <citation type="submission" date="2022-01" db="EMBL/GenBank/DDBJ databases">
        <authorList>
            <person name="Wang Y."/>
        </authorList>
    </citation>
    <scope>NUCLEOTIDE SEQUENCE</scope>
    <source>
        <strain evidence="3">WB101</strain>
    </source>
</reference>
<dbReference type="SUPFAM" id="SSF69255">
    <property type="entry name" value="gp5 N-terminal domain-like"/>
    <property type="match status" value="1"/>
</dbReference>
<dbReference type="Pfam" id="PF04717">
    <property type="entry name" value="Phage_base_V"/>
    <property type="match status" value="1"/>
</dbReference>
<feature type="domain" description="Gp5/Type VI secretion system Vgr protein OB-fold" evidence="2">
    <location>
        <begin position="383"/>
        <end position="457"/>
    </location>
</feature>
<evidence type="ECO:0000313" key="4">
    <source>
        <dbReference type="Proteomes" id="UP001165366"/>
    </source>
</evidence>
<dbReference type="Gene3D" id="2.40.50.230">
    <property type="entry name" value="Gp5 N-terminal domain"/>
    <property type="match status" value="1"/>
</dbReference>
<evidence type="ECO:0000313" key="3">
    <source>
        <dbReference type="EMBL" id="MCG2589942.1"/>
    </source>
</evidence>
<dbReference type="InterPro" id="IPR006533">
    <property type="entry name" value="T6SS_Vgr_RhsGE"/>
</dbReference>
<evidence type="ECO:0000256" key="1">
    <source>
        <dbReference type="SAM" id="MobiDB-lite"/>
    </source>
</evidence>
<comment type="caution">
    <text evidence="3">The sequence shown here is derived from an EMBL/GenBank/DDBJ whole genome shotgun (WGS) entry which is preliminary data.</text>
</comment>
<protein>
    <submittedName>
        <fullName evidence="3">Type VI secretion system tip protein VgrG</fullName>
    </submittedName>
</protein>
<dbReference type="Proteomes" id="UP001165366">
    <property type="component" value="Unassembled WGS sequence"/>
</dbReference>
<proteinExistence type="predicted"/>
<dbReference type="InterPro" id="IPR037026">
    <property type="entry name" value="Vgr_OB-fold_dom_sf"/>
</dbReference>
<keyword evidence="4" id="KW-1185">Reference proteome</keyword>
<accession>A0ABS9KGK6</accession>